<protein>
    <recommendedName>
        <fullName evidence="4">ABC-2 family transporter</fullName>
    </recommendedName>
</protein>
<keyword evidence="1" id="KW-1133">Transmembrane helix</keyword>
<evidence type="ECO:0000256" key="1">
    <source>
        <dbReference type="SAM" id="Phobius"/>
    </source>
</evidence>
<feature type="transmembrane region" description="Helical" evidence="1">
    <location>
        <begin position="140"/>
        <end position="162"/>
    </location>
</feature>
<evidence type="ECO:0000313" key="2">
    <source>
        <dbReference type="EMBL" id="MDR6596594.1"/>
    </source>
</evidence>
<keyword evidence="1" id="KW-0472">Membrane</keyword>
<keyword evidence="1" id="KW-0812">Transmembrane</keyword>
<evidence type="ECO:0008006" key="4">
    <source>
        <dbReference type="Google" id="ProtNLM"/>
    </source>
</evidence>
<sequence>MTTDVTGTDVTDADATAAGTTAAAPPVTRSAVGWRDLAWLTWRQHRGGIGACALVVAGAACLALALAAHITASGHSRHELFGVFDYPDLAQVLTLTPLLLGPVVAGFWTAPLLAREYEQRTHLVVWSQDVTAVRWLTGKVVLLGVLAVALAAGLGSSLVVLMDSVNATSVDYAPFRPFESQVFEAAPQVQAAYAAFAFALGLALSALTRRTVVSMGLALVGFAFARFFVAAGWRPHYREPERVLEPYVADGLLYSRMLDDDSWVVDSGYADAAGDEVDFPRYCVTTGQDVDPAYTKCVTDSGVAQHYADYQPGDRAAAFQWVESAVFAVPAAALLVLVFVWVRRSHRV</sequence>
<feature type="transmembrane region" description="Helical" evidence="1">
    <location>
        <begin position="215"/>
        <end position="233"/>
    </location>
</feature>
<feature type="transmembrane region" description="Helical" evidence="1">
    <location>
        <begin position="191"/>
        <end position="208"/>
    </location>
</feature>
<gene>
    <name evidence="2" type="ORF">J2S66_004978</name>
</gene>
<feature type="transmembrane region" description="Helical" evidence="1">
    <location>
        <begin position="92"/>
        <end position="114"/>
    </location>
</feature>
<dbReference type="EMBL" id="JAVDSG010000001">
    <property type="protein sequence ID" value="MDR6596594.1"/>
    <property type="molecule type" value="Genomic_DNA"/>
</dbReference>
<feature type="transmembrane region" description="Helical" evidence="1">
    <location>
        <begin position="318"/>
        <end position="342"/>
    </location>
</feature>
<dbReference type="Proteomes" id="UP001268819">
    <property type="component" value="Unassembled WGS sequence"/>
</dbReference>
<proteinExistence type="predicted"/>
<reference evidence="2 3" key="1">
    <citation type="submission" date="2023-07" db="EMBL/GenBank/DDBJ databases">
        <title>Sequencing the genomes of 1000 actinobacteria strains.</title>
        <authorList>
            <person name="Klenk H.-P."/>
        </authorList>
    </citation>
    <scope>NUCLEOTIDE SEQUENCE [LARGE SCALE GENOMIC DNA]</scope>
    <source>
        <strain evidence="2 3">DSM 43749</strain>
    </source>
</reference>
<feature type="transmembrane region" description="Helical" evidence="1">
    <location>
        <begin position="49"/>
        <end position="72"/>
    </location>
</feature>
<comment type="caution">
    <text evidence="2">The sequence shown here is derived from an EMBL/GenBank/DDBJ whole genome shotgun (WGS) entry which is preliminary data.</text>
</comment>
<organism evidence="2 3">
    <name type="scientific">Saccharothrix longispora</name>
    <dbReference type="NCBI Taxonomy" id="33920"/>
    <lineage>
        <taxon>Bacteria</taxon>
        <taxon>Bacillati</taxon>
        <taxon>Actinomycetota</taxon>
        <taxon>Actinomycetes</taxon>
        <taxon>Pseudonocardiales</taxon>
        <taxon>Pseudonocardiaceae</taxon>
        <taxon>Saccharothrix</taxon>
    </lineage>
</organism>
<evidence type="ECO:0000313" key="3">
    <source>
        <dbReference type="Proteomes" id="UP001268819"/>
    </source>
</evidence>
<keyword evidence="3" id="KW-1185">Reference proteome</keyword>
<name>A0ABU1Q389_9PSEU</name>
<dbReference type="RefSeq" id="WP_310309689.1">
    <property type="nucleotide sequence ID" value="NZ_BAAAXB010000001.1"/>
</dbReference>
<accession>A0ABU1Q389</accession>